<keyword evidence="2" id="KW-0378">Hydrolase</keyword>
<dbReference type="InterPro" id="IPR006311">
    <property type="entry name" value="TAT_signal"/>
</dbReference>
<keyword evidence="3" id="KW-0326">Glycosidase</keyword>
<evidence type="ECO:0000313" key="7">
    <source>
        <dbReference type="Proteomes" id="UP000293638"/>
    </source>
</evidence>
<comment type="caution">
    <text evidence="6">The sequence shown here is derived from an EMBL/GenBank/DDBJ whole genome shotgun (WGS) entry which is preliminary data.</text>
</comment>
<dbReference type="AlphaFoldDB" id="A0A4Q7N7E6"/>
<dbReference type="PROSITE" id="PS51318">
    <property type="entry name" value="TAT"/>
    <property type="match status" value="1"/>
</dbReference>
<dbReference type="Pfam" id="PF01229">
    <property type="entry name" value="Glyco_hydro_39"/>
    <property type="match status" value="1"/>
</dbReference>
<dbReference type="InterPro" id="IPR049166">
    <property type="entry name" value="GH39_cat"/>
</dbReference>
<evidence type="ECO:0000259" key="5">
    <source>
        <dbReference type="Pfam" id="PF01229"/>
    </source>
</evidence>
<organism evidence="6 7">
    <name type="scientific">Motilibacter rhizosphaerae</name>
    <dbReference type="NCBI Taxonomy" id="598652"/>
    <lineage>
        <taxon>Bacteria</taxon>
        <taxon>Bacillati</taxon>
        <taxon>Actinomycetota</taxon>
        <taxon>Actinomycetes</taxon>
        <taxon>Motilibacterales</taxon>
        <taxon>Motilibacteraceae</taxon>
        <taxon>Motilibacter</taxon>
    </lineage>
</organism>
<dbReference type="GO" id="GO:0005975">
    <property type="term" value="P:carbohydrate metabolic process"/>
    <property type="evidence" value="ECO:0007669"/>
    <property type="project" value="InterPro"/>
</dbReference>
<comment type="similarity">
    <text evidence="1">Belongs to the glycosyl hydrolase 39 family.</text>
</comment>
<dbReference type="InterPro" id="IPR049165">
    <property type="entry name" value="GH39_as"/>
</dbReference>
<dbReference type="PRINTS" id="PR00745">
    <property type="entry name" value="GLHYDRLASE39"/>
</dbReference>
<protein>
    <submittedName>
        <fullName evidence="6">Xylan 1,4-beta-xylosidase</fullName>
    </submittedName>
</protein>
<evidence type="ECO:0000256" key="3">
    <source>
        <dbReference type="ARBA" id="ARBA00023295"/>
    </source>
</evidence>
<feature type="active site" description="Proton donor" evidence="4">
    <location>
        <position position="212"/>
    </location>
</feature>
<sequence>MHESTTADQPLTRRQILLGGAAAGAALGSGLLGTGSASAAGTAAGAQASVDLTQASSPFPHVWERVVSGDWAKQVLRRDYQDQLFECHDELGFVSLRFHGILNTSMSTYFPTVNGRPRTAALSGDDYSFFNADQVYDALVDHGMHPYVELSSMPAALQSAPPPFSALLYDFNQMEPKDFALWGKVIRDFVRHLVDRYGIREVRTWPFEVWNEPNLFSFYNGDQQSYFTLYRYAAEAIKGVDASLQVGGPATSAGQLSFGTPRSPGVQYYREFMQWANSTGVPVDFGSAHGYETDKGAGPKGPASFFAQNRADTPAGLPLYISETSVSANLGDPVHDQSGAAASFLRTITETVGVVDALAYWAFSDIYEELGQGDKPFHGGFGLQTIHGIKKPAYRLLQILHRVGERRVPLTLTGAPDTVGGLAVTSGGSGGVDVLLYNRSLATGDGSPQVPSQPVTLSVTLRGLPAGARARVQLIDEDHTNPRREWVELGSPEYPTRRQLRDIERASELDDSHLQLRFDRHTGDATFTLTLAAEGVAAVHIA</sequence>
<dbReference type="InterPro" id="IPR017853">
    <property type="entry name" value="GH"/>
</dbReference>
<name>A0A4Q7N7E6_9ACTN</name>
<dbReference type="SUPFAM" id="SSF51011">
    <property type="entry name" value="Glycosyl hydrolase domain"/>
    <property type="match status" value="1"/>
</dbReference>
<evidence type="ECO:0000256" key="2">
    <source>
        <dbReference type="ARBA" id="ARBA00022801"/>
    </source>
</evidence>
<dbReference type="Gene3D" id="3.20.20.80">
    <property type="entry name" value="Glycosidases"/>
    <property type="match status" value="1"/>
</dbReference>
<dbReference type="InterPro" id="IPR051923">
    <property type="entry name" value="Glycosyl_Hydrolase_39"/>
</dbReference>
<dbReference type="InterPro" id="IPR000514">
    <property type="entry name" value="Glyco_hydro_39"/>
</dbReference>
<dbReference type="RefSeq" id="WP_130494731.1">
    <property type="nucleotide sequence ID" value="NZ_SGXD01000010.1"/>
</dbReference>
<dbReference type="Proteomes" id="UP000293638">
    <property type="component" value="Unassembled WGS sequence"/>
</dbReference>
<dbReference type="PROSITE" id="PS01027">
    <property type="entry name" value="GLYCOSYL_HYDROL_F39"/>
    <property type="match status" value="1"/>
</dbReference>
<keyword evidence="7" id="KW-1185">Reference proteome</keyword>
<accession>A0A4Q7N7E6</accession>
<evidence type="ECO:0000256" key="4">
    <source>
        <dbReference type="PIRSR" id="PIRSR600514-1"/>
    </source>
</evidence>
<dbReference type="Gene3D" id="2.60.40.1500">
    <property type="entry name" value="Glycosyl hydrolase domain, family 39"/>
    <property type="match status" value="1"/>
</dbReference>
<dbReference type="EMBL" id="SGXD01000010">
    <property type="protein sequence ID" value="RZS77532.1"/>
    <property type="molecule type" value="Genomic_DNA"/>
</dbReference>
<reference evidence="6 7" key="1">
    <citation type="submission" date="2019-02" db="EMBL/GenBank/DDBJ databases">
        <title>Genomic Encyclopedia of Type Strains, Phase IV (KMG-IV): sequencing the most valuable type-strain genomes for metagenomic binning, comparative biology and taxonomic classification.</title>
        <authorList>
            <person name="Goeker M."/>
        </authorList>
    </citation>
    <scope>NUCLEOTIDE SEQUENCE [LARGE SCALE GENOMIC DNA]</scope>
    <source>
        <strain evidence="6 7">DSM 45622</strain>
    </source>
</reference>
<evidence type="ECO:0000313" key="6">
    <source>
        <dbReference type="EMBL" id="RZS77532.1"/>
    </source>
</evidence>
<proteinExistence type="inferred from homology"/>
<dbReference type="PANTHER" id="PTHR12631:SF10">
    <property type="entry name" value="BETA-XYLOSIDASE-LIKE PROTEIN-RELATED"/>
    <property type="match status" value="1"/>
</dbReference>
<dbReference type="PANTHER" id="PTHR12631">
    <property type="entry name" value="ALPHA-L-IDURONIDASE"/>
    <property type="match status" value="1"/>
</dbReference>
<dbReference type="GO" id="GO:0004553">
    <property type="term" value="F:hydrolase activity, hydrolyzing O-glycosyl compounds"/>
    <property type="evidence" value="ECO:0007669"/>
    <property type="project" value="InterPro"/>
</dbReference>
<dbReference type="SUPFAM" id="SSF51445">
    <property type="entry name" value="(Trans)glycosidases"/>
    <property type="match status" value="1"/>
</dbReference>
<evidence type="ECO:0000256" key="1">
    <source>
        <dbReference type="ARBA" id="ARBA00008875"/>
    </source>
</evidence>
<feature type="domain" description="Glycosyl hydrolases family 39 N-terminal catalytic" evidence="5">
    <location>
        <begin position="50"/>
        <end position="507"/>
    </location>
</feature>
<dbReference type="OrthoDB" id="9776971at2"/>
<gene>
    <name evidence="6" type="ORF">EV189_4012</name>
</gene>